<reference evidence="2" key="1">
    <citation type="journal article" date="2019" name="Int. J. Syst. Evol. Microbiol.">
        <title>The Global Catalogue of Microorganisms (GCM) 10K type strain sequencing project: providing services to taxonomists for standard genome sequencing and annotation.</title>
        <authorList>
            <consortium name="The Broad Institute Genomics Platform"/>
            <consortium name="The Broad Institute Genome Sequencing Center for Infectious Disease"/>
            <person name="Wu L."/>
            <person name="Ma J."/>
        </authorList>
    </citation>
    <scope>NUCLEOTIDE SEQUENCE [LARGE SCALE GENOMIC DNA]</scope>
    <source>
        <strain evidence="2">JCM 17759</strain>
    </source>
</reference>
<name>A0ABP8NGF0_9BACT</name>
<gene>
    <name evidence="1" type="ORF">GCM10023156_52130</name>
</gene>
<comment type="caution">
    <text evidence="1">The sequence shown here is derived from an EMBL/GenBank/DDBJ whole genome shotgun (WGS) entry which is preliminary data.</text>
</comment>
<keyword evidence="2" id="KW-1185">Reference proteome</keyword>
<sequence length="73" mass="8297">MFPVIPIRRPPWVAQRLPNTAELNGCANEMSRGPQGTGLCVEPRPLTRERLTKINKPLATVSTLNRNQRRFTE</sequence>
<dbReference type="Proteomes" id="UP001500840">
    <property type="component" value="Unassembled WGS sequence"/>
</dbReference>
<protein>
    <submittedName>
        <fullName evidence="1">Uncharacterized protein</fullName>
    </submittedName>
</protein>
<accession>A0ABP8NGF0</accession>
<evidence type="ECO:0000313" key="2">
    <source>
        <dbReference type="Proteomes" id="UP001500840"/>
    </source>
</evidence>
<proteinExistence type="predicted"/>
<evidence type="ECO:0000313" key="1">
    <source>
        <dbReference type="EMBL" id="GAA4465016.1"/>
    </source>
</evidence>
<organism evidence="1 2">
    <name type="scientific">Novipirellula rosea</name>
    <dbReference type="NCBI Taxonomy" id="1031540"/>
    <lineage>
        <taxon>Bacteria</taxon>
        <taxon>Pseudomonadati</taxon>
        <taxon>Planctomycetota</taxon>
        <taxon>Planctomycetia</taxon>
        <taxon>Pirellulales</taxon>
        <taxon>Pirellulaceae</taxon>
        <taxon>Novipirellula</taxon>
    </lineage>
</organism>
<dbReference type="EMBL" id="BAABGA010000073">
    <property type="protein sequence ID" value="GAA4465016.1"/>
    <property type="molecule type" value="Genomic_DNA"/>
</dbReference>